<reference evidence="2 3" key="1">
    <citation type="journal article" date="2016" name="Nat. Commun.">
        <title>Thousands of microbial genomes shed light on interconnected biogeochemical processes in an aquifer system.</title>
        <authorList>
            <person name="Anantharaman K."/>
            <person name="Brown C.T."/>
            <person name="Hug L.A."/>
            <person name="Sharon I."/>
            <person name="Castelle C.J."/>
            <person name="Probst A.J."/>
            <person name="Thomas B.C."/>
            <person name="Singh A."/>
            <person name="Wilkins M.J."/>
            <person name="Karaoz U."/>
            <person name="Brodie E.L."/>
            <person name="Williams K.H."/>
            <person name="Hubbard S.S."/>
            <person name="Banfield J.F."/>
        </authorList>
    </citation>
    <scope>NUCLEOTIDE SEQUENCE [LARGE SCALE GENOMIC DNA]</scope>
</reference>
<keyword evidence="1" id="KW-0812">Transmembrane</keyword>
<organism evidence="2 3">
    <name type="scientific">candidate division Kazan bacterium RIFCSPLOWO2_01_FULL_48_13</name>
    <dbReference type="NCBI Taxonomy" id="1798539"/>
    <lineage>
        <taxon>Bacteria</taxon>
        <taxon>Bacteria division Kazan-3B-28</taxon>
    </lineage>
</organism>
<keyword evidence="1" id="KW-0472">Membrane</keyword>
<evidence type="ECO:0000313" key="2">
    <source>
        <dbReference type="EMBL" id="OGB85683.1"/>
    </source>
</evidence>
<proteinExistence type="predicted"/>
<gene>
    <name evidence="2" type="ORF">A2994_02920</name>
</gene>
<protein>
    <recommendedName>
        <fullName evidence="4">Polysaccharide chain length determinant N-terminal domain-containing protein</fullName>
    </recommendedName>
</protein>
<keyword evidence="1" id="KW-1133">Transmembrane helix</keyword>
<feature type="transmembrane region" description="Helical" evidence="1">
    <location>
        <begin position="153"/>
        <end position="174"/>
    </location>
</feature>
<evidence type="ECO:0000313" key="3">
    <source>
        <dbReference type="Proteomes" id="UP000179010"/>
    </source>
</evidence>
<comment type="caution">
    <text evidence="2">The sequence shown here is derived from an EMBL/GenBank/DDBJ whole genome shotgun (WGS) entry which is preliminary data.</text>
</comment>
<name>A0A1F4PP98_UNCK3</name>
<dbReference type="Proteomes" id="UP000179010">
    <property type="component" value="Unassembled WGS sequence"/>
</dbReference>
<dbReference type="AlphaFoldDB" id="A0A1F4PP98"/>
<dbReference type="EMBL" id="METE01000001">
    <property type="protein sequence ID" value="OGB85683.1"/>
    <property type="molecule type" value="Genomic_DNA"/>
</dbReference>
<evidence type="ECO:0008006" key="4">
    <source>
        <dbReference type="Google" id="ProtNLM"/>
    </source>
</evidence>
<dbReference type="STRING" id="1798539.A2994_02920"/>
<accession>A0A1F4PP98</accession>
<sequence>MRLIWWLVVLLSLIAGGIGYQLTDRTPQWEASAIYTVAPQTTGDQLSYTDIQATNLFIDVMKSWMLDPALSTAVSQAYPGSQIAQPVHLSMQTFSLKAVADQAESARSALQLSDDWLAKSLSRYNQSGEMTKYTALRGEISARLLAPQPMANGGLAFLLTLLITAFVVLFINYYQQAYAHRR</sequence>
<evidence type="ECO:0000256" key="1">
    <source>
        <dbReference type="SAM" id="Phobius"/>
    </source>
</evidence>